<organism evidence="2">
    <name type="scientific">Ackermannviridae sp. ctaCq7</name>
    <dbReference type="NCBI Taxonomy" id="2827294"/>
    <lineage>
        <taxon>Viruses</taxon>
        <taxon>Duplodnaviria</taxon>
        <taxon>Heunggongvirae</taxon>
        <taxon>Uroviricota</taxon>
        <taxon>Caudoviricetes</taxon>
        <taxon>Pantevenvirales</taxon>
        <taxon>Ackermannviridae</taxon>
    </lineage>
</organism>
<protein>
    <submittedName>
        <fullName evidence="2">Putative nuclease of the RecB family</fullName>
    </submittedName>
</protein>
<feature type="domain" description="Endonuclease NucS C-terminal" evidence="1">
    <location>
        <begin position="177"/>
        <end position="233"/>
    </location>
</feature>
<dbReference type="EMBL" id="BK015821">
    <property type="protein sequence ID" value="DAE26568.1"/>
    <property type="molecule type" value="Genomic_DNA"/>
</dbReference>
<sequence length="287" mass="34802">MEKDKNGYYFKEMELNYYKNLFVYLPDKLNREEALDLIDIGLCFNGVCLNEEEYTNLCRMEKLVYDYFRIKAKSDNKLHSYLLLLIRLYYIHKDKEFIHTFLIKFREYLQSYYTDFIVYKTQLYDFIECLQDINRITNFNISLDKYFYAKYIQDLEIMEILIKSKYYKFSNENIYFSEKELKKSIIKHFDFLFPKYKYIGTEIYVNKIGKIDILAKDKKSKRDVIIELKKDKDNPNMQLIAYGSTYNNPILIGVTNMDSKNYIEGITYIEVDTIRDKIKTLEKEVEN</sequence>
<dbReference type="GO" id="GO:0003676">
    <property type="term" value="F:nucleic acid binding"/>
    <property type="evidence" value="ECO:0007669"/>
    <property type="project" value="InterPro"/>
</dbReference>
<name>A0A8S5R5A9_9CAUD</name>
<accession>A0A8S5R5A9</accession>
<evidence type="ECO:0000259" key="1">
    <source>
        <dbReference type="Pfam" id="PF01939"/>
    </source>
</evidence>
<evidence type="ECO:0000313" key="2">
    <source>
        <dbReference type="EMBL" id="DAE26568.1"/>
    </source>
</evidence>
<dbReference type="Pfam" id="PF01939">
    <property type="entry name" value="NucS_C"/>
    <property type="match status" value="1"/>
</dbReference>
<dbReference type="GO" id="GO:0004519">
    <property type="term" value="F:endonuclease activity"/>
    <property type="evidence" value="ECO:0007669"/>
    <property type="project" value="InterPro"/>
</dbReference>
<dbReference type="Gene3D" id="3.40.1350.10">
    <property type="match status" value="1"/>
</dbReference>
<dbReference type="InterPro" id="IPR048301">
    <property type="entry name" value="NucS_C"/>
</dbReference>
<reference evidence="2" key="1">
    <citation type="journal article" date="2021" name="Proc. Natl. Acad. Sci. U.S.A.">
        <title>A Catalog of Tens of Thousands of Viruses from Human Metagenomes Reveals Hidden Associations with Chronic Diseases.</title>
        <authorList>
            <person name="Tisza M.J."/>
            <person name="Buck C.B."/>
        </authorList>
    </citation>
    <scope>NUCLEOTIDE SEQUENCE</scope>
    <source>
        <strain evidence="2">CtaCq7</strain>
    </source>
</reference>
<proteinExistence type="predicted"/>
<dbReference type="InterPro" id="IPR011856">
    <property type="entry name" value="tRNA_endonuc-like_dom_sf"/>
</dbReference>